<name>A0A1A8MMG5_9TELE</name>
<accession>A0A1A8MMG5</accession>
<sequence>RSHPPTPHQRLILNSHLKLLMRSVWFTENKCSCHRLKAKEEHLDGPKPEPTGVSAGFWTSTLRFCPRSPTGSTKHSKSAHEQGRLVVPPEQQPIWLQSELTA</sequence>
<protein>
    <submittedName>
        <fullName evidence="2">Uncharacterized protein</fullName>
    </submittedName>
</protein>
<reference evidence="2" key="2">
    <citation type="submission" date="2016-06" db="EMBL/GenBank/DDBJ databases">
        <title>The genome of a short-lived fish provides insights into sex chromosome evolution and the genetic control of aging.</title>
        <authorList>
            <person name="Reichwald K."/>
            <person name="Felder M."/>
            <person name="Petzold A."/>
            <person name="Koch P."/>
            <person name="Groth M."/>
            <person name="Platzer M."/>
        </authorList>
    </citation>
    <scope>NUCLEOTIDE SEQUENCE</scope>
    <source>
        <tissue evidence="2">Brain</tissue>
    </source>
</reference>
<evidence type="ECO:0000313" key="2">
    <source>
        <dbReference type="EMBL" id="SBR57619.1"/>
    </source>
</evidence>
<gene>
    <name evidence="2" type="primary">Nfu_g_1_020153</name>
</gene>
<evidence type="ECO:0000256" key="1">
    <source>
        <dbReference type="SAM" id="MobiDB-lite"/>
    </source>
</evidence>
<feature type="non-terminal residue" evidence="2">
    <location>
        <position position="102"/>
    </location>
</feature>
<proteinExistence type="predicted"/>
<dbReference type="AlphaFoldDB" id="A0A1A8MMG5"/>
<organism evidence="2">
    <name type="scientific">Nothobranchius pienaari</name>
    <dbReference type="NCBI Taxonomy" id="704102"/>
    <lineage>
        <taxon>Eukaryota</taxon>
        <taxon>Metazoa</taxon>
        <taxon>Chordata</taxon>
        <taxon>Craniata</taxon>
        <taxon>Vertebrata</taxon>
        <taxon>Euteleostomi</taxon>
        <taxon>Actinopterygii</taxon>
        <taxon>Neopterygii</taxon>
        <taxon>Teleostei</taxon>
        <taxon>Neoteleostei</taxon>
        <taxon>Acanthomorphata</taxon>
        <taxon>Ovalentaria</taxon>
        <taxon>Atherinomorphae</taxon>
        <taxon>Cyprinodontiformes</taxon>
        <taxon>Nothobranchiidae</taxon>
        <taxon>Nothobranchius</taxon>
    </lineage>
</organism>
<dbReference type="EMBL" id="HAEF01016460">
    <property type="protein sequence ID" value="SBR57619.1"/>
    <property type="molecule type" value="Transcribed_RNA"/>
</dbReference>
<reference evidence="2" key="1">
    <citation type="submission" date="2016-05" db="EMBL/GenBank/DDBJ databases">
        <authorList>
            <person name="Lavstsen T."/>
            <person name="Jespersen J.S."/>
        </authorList>
    </citation>
    <scope>NUCLEOTIDE SEQUENCE</scope>
    <source>
        <tissue evidence="2">Brain</tissue>
    </source>
</reference>
<feature type="non-terminal residue" evidence="2">
    <location>
        <position position="1"/>
    </location>
</feature>
<feature type="region of interest" description="Disordered" evidence="1">
    <location>
        <begin position="68"/>
        <end position="102"/>
    </location>
</feature>